<protein>
    <submittedName>
        <fullName evidence="1">Uncharacterized protein</fullName>
    </submittedName>
</protein>
<reference evidence="1 2" key="1">
    <citation type="submission" date="2016-12" db="EMBL/GenBank/DDBJ databases">
        <title>Complete genome sequence of Clostridium kluyveri JZZ isolated from the pit mud of a Chinese flavor liquor-making factory.</title>
        <authorList>
            <person name="Wang Y."/>
        </authorList>
    </citation>
    <scope>NUCLEOTIDE SEQUENCE [LARGE SCALE GENOMIC DNA]</scope>
    <source>
        <strain evidence="1 2">JZZ</strain>
    </source>
</reference>
<dbReference type="EMBL" id="CP018335">
    <property type="protein sequence ID" value="APM39047.1"/>
    <property type="molecule type" value="Genomic_DNA"/>
</dbReference>
<name>A0A1L5F7T7_CLOKL</name>
<organism evidence="1 2">
    <name type="scientific">Clostridium kluyveri</name>
    <dbReference type="NCBI Taxonomy" id="1534"/>
    <lineage>
        <taxon>Bacteria</taxon>
        <taxon>Bacillati</taxon>
        <taxon>Bacillota</taxon>
        <taxon>Clostridia</taxon>
        <taxon>Eubacteriales</taxon>
        <taxon>Clostridiaceae</taxon>
        <taxon>Clostridium</taxon>
    </lineage>
</organism>
<dbReference type="RefSeq" id="WP_073538685.1">
    <property type="nucleotide sequence ID" value="NZ_CP018335.1"/>
</dbReference>
<evidence type="ECO:0000313" key="1">
    <source>
        <dbReference type="EMBL" id="APM39047.1"/>
    </source>
</evidence>
<accession>A0A1L5F7T7</accession>
<dbReference type="Gene3D" id="1.10.357.10">
    <property type="entry name" value="Tetracycline Repressor, domain 2"/>
    <property type="match status" value="1"/>
</dbReference>
<evidence type="ECO:0000313" key="2">
    <source>
        <dbReference type="Proteomes" id="UP000184604"/>
    </source>
</evidence>
<dbReference type="Proteomes" id="UP000184604">
    <property type="component" value="Chromosome"/>
</dbReference>
<gene>
    <name evidence="1" type="ORF">BS101_09960</name>
</gene>
<proteinExistence type="predicted"/>
<sequence>MFFSVLDYITNILEEKVYRANVEKSKFLYDYIYNLLKGIEQLIEDYPDYISIYCDLGSSSMKRFATKSSEKLRKATSIYTIKMVKESKKHGDIDKNIKDEVAAYLIDNYITLFAYSLVSEYHSKRMNAFFCSKNTILSNEDKLNLTVESLKCALKSL</sequence>
<dbReference type="AlphaFoldDB" id="A0A1L5F7T7"/>